<protein>
    <submittedName>
        <fullName evidence="1">Uncharacterized protein</fullName>
    </submittedName>
</protein>
<gene>
    <name evidence="1" type="ORF">Cfor_09074</name>
</gene>
<dbReference type="OrthoDB" id="8063408at2759"/>
<accession>A0A6L2QAD3</accession>
<comment type="caution">
    <text evidence="1">The sequence shown here is derived from an EMBL/GenBank/DDBJ whole genome shotgun (WGS) entry which is preliminary data.</text>
</comment>
<evidence type="ECO:0000313" key="1">
    <source>
        <dbReference type="EMBL" id="GFG39905.1"/>
    </source>
</evidence>
<dbReference type="AlphaFoldDB" id="A0A6L2QAD3"/>
<keyword evidence="2" id="KW-1185">Reference proteome</keyword>
<organism evidence="1 2">
    <name type="scientific">Coptotermes formosanus</name>
    <name type="common">Formosan subterranean termite</name>
    <dbReference type="NCBI Taxonomy" id="36987"/>
    <lineage>
        <taxon>Eukaryota</taxon>
        <taxon>Metazoa</taxon>
        <taxon>Ecdysozoa</taxon>
        <taxon>Arthropoda</taxon>
        <taxon>Hexapoda</taxon>
        <taxon>Insecta</taxon>
        <taxon>Pterygota</taxon>
        <taxon>Neoptera</taxon>
        <taxon>Polyneoptera</taxon>
        <taxon>Dictyoptera</taxon>
        <taxon>Blattodea</taxon>
        <taxon>Blattoidea</taxon>
        <taxon>Termitoidae</taxon>
        <taxon>Rhinotermitidae</taxon>
        <taxon>Coptotermes</taxon>
    </lineage>
</organism>
<evidence type="ECO:0000313" key="2">
    <source>
        <dbReference type="Proteomes" id="UP000502823"/>
    </source>
</evidence>
<dbReference type="EMBL" id="BLKM01001275">
    <property type="protein sequence ID" value="GFG39905.1"/>
    <property type="molecule type" value="Genomic_DNA"/>
</dbReference>
<dbReference type="InParanoid" id="A0A6L2QAD3"/>
<name>A0A6L2QAD3_COPFO</name>
<reference evidence="2" key="1">
    <citation type="submission" date="2020-01" db="EMBL/GenBank/DDBJ databases">
        <title>Draft genome sequence of the Termite Coptotermes fromosanus.</title>
        <authorList>
            <person name="Itakura S."/>
            <person name="Yosikawa Y."/>
            <person name="Umezawa K."/>
        </authorList>
    </citation>
    <scope>NUCLEOTIDE SEQUENCE [LARGE SCALE GENOMIC DNA]</scope>
</reference>
<proteinExistence type="predicted"/>
<dbReference type="Proteomes" id="UP000502823">
    <property type="component" value="Unassembled WGS sequence"/>
</dbReference>
<sequence>MKTLLQAIQYNVHQWNICGDLKVTGTLMGMQGGFTKFCCFLCLWDSRSTAEHYIKRDWEPRKTYEPGKDTVPLRYSFLLST</sequence>